<dbReference type="PANTHER" id="PTHR42693:SF53">
    <property type="entry name" value="ENDO-4-O-SULFATASE"/>
    <property type="match status" value="1"/>
</dbReference>
<evidence type="ECO:0000256" key="2">
    <source>
        <dbReference type="ARBA" id="ARBA00022801"/>
    </source>
</evidence>
<evidence type="ECO:0000259" key="3">
    <source>
        <dbReference type="Pfam" id="PF00884"/>
    </source>
</evidence>
<dbReference type="InterPro" id="IPR017850">
    <property type="entry name" value="Alkaline_phosphatase_core_sf"/>
</dbReference>
<sequence length="838" mass="90025">MMFSSAWSRRDACGTVDCIAGVPPASKVWKKIFQWLEKVERSSGPFPGVGRKSSNHWKTAVAISCLAGSAFGASSTNVLIIFADDLGYGDVGCYGATNVATPNVDSLAQNGMRFTQAYTPSSTCSQSRVSMLSGRYWWRSPLHPPTGVIHPAGPNALLERGVVALPTLFQQKGYNTAAFGKWHLGVGYGDSHSERYDWSRPTIEGGPLDVGFDHFFGLAANVVNEPDFYIENDKFYMRGSNDVVTVNSGSSVDPWSEDVRFEHDEVGGDTLAKAVEYIESSDTNQPLFVYFASTVPHKPITPAAEFVGSSDCGLYGDFIHELDGQVGALLDALRTTGRLDNTLIVFTSDNGAVVSTSEAHATQWGLEPMWEAYSAGHRSNGELRAGKHAVYDGGSRIPFIVCWSNHIPADVTDDRLFCLTDVLASFTDLLDVPVPESAIDSISFLPVWTGESTASPRSEVPTRSPNAIYSIRQGKWKYIEHDPGNPTGRVTENTDQLYDLDADPGETQNLFALHPEVAAPLKEALIPLKAALNEGVPFQLAPSISGGQITLRHPVRQTYRYDILTTESLNDPDWQEVSEGIAASNGVMVVTVSMDDATNRFYLVKESNDGIGFNIWSDSFEGTINTNWTEYVQGAGASVTQAGGQLVMDTGIPAGSAQAALSTTNSADGTMTTFNGEKLYNFYDHPVSARFDIASISGTNGSGRNIFFFTVGDDADGKYNPQANALDDGIGFRLEHQGDPSAWRIICQALDGAAANGGTVADLNGLPTAITYTLDGTQATIELEGTTSTGGDSVLTETLADYSANISGYTLAFGALNYGTVTEKTVVTLDAVSIEVME</sequence>
<protein>
    <submittedName>
        <fullName evidence="4">Arylsulfatase</fullName>
    </submittedName>
</protein>
<accession>A0A6C2UC91</accession>
<dbReference type="GO" id="GO:0004065">
    <property type="term" value="F:arylsulfatase activity"/>
    <property type="evidence" value="ECO:0007669"/>
    <property type="project" value="TreeGrafter"/>
</dbReference>
<feature type="domain" description="Sulfatase N-terminal" evidence="3">
    <location>
        <begin position="77"/>
        <end position="432"/>
    </location>
</feature>
<dbReference type="SUPFAM" id="SSF53649">
    <property type="entry name" value="Alkaline phosphatase-like"/>
    <property type="match status" value="1"/>
</dbReference>
<dbReference type="Proteomes" id="UP000366872">
    <property type="component" value="Unassembled WGS sequence"/>
</dbReference>
<dbReference type="Gene3D" id="3.30.1120.10">
    <property type="match status" value="1"/>
</dbReference>
<reference evidence="4 5" key="1">
    <citation type="submission" date="2019-04" db="EMBL/GenBank/DDBJ databases">
        <authorList>
            <person name="Van Vliet M D."/>
        </authorList>
    </citation>
    <scope>NUCLEOTIDE SEQUENCE [LARGE SCALE GENOMIC DNA]</scope>
    <source>
        <strain evidence="4 5">F1</strain>
    </source>
</reference>
<evidence type="ECO:0000313" key="5">
    <source>
        <dbReference type="Proteomes" id="UP000366872"/>
    </source>
</evidence>
<dbReference type="CDD" id="cd16143">
    <property type="entry name" value="ARS_like"/>
    <property type="match status" value="1"/>
</dbReference>
<evidence type="ECO:0000313" key="4">
    <source>
        <dbReference type="EMBL" id="VGO17730.1"/>
    </source>
</evidence>
<dbReference type="InterPro" id="IPR000917">
    <property type="entry name" value="Sulfatase_N"/>
</dbReference>
<evidence type="ECO:0000256" key="1">
    <source>
        <dbReference type="ARBA" id="ARBA00008779"/>
    </source>
</evidence>
<gene>
    <name evidence="4" type="primary">atsA_283</name>
    <name evidence="4" type="ORF">PDESU_06332</name>
</gene>
<dbReference type="Pfam" id="PF00884">
    <property type="entry name" value="Sulfatase"/>
    <property type="match status" value="1"/>
</dbReference>
<dbReference type="PANTHER" id="PTHR42693">
    <property type="entry name" value="ARYLSULFATASE FAMILY MEMBER"/>
    <property type="match status" value="1"/>
</dbReference>
<dbReference type="Gene3D" id="3.40.720.10">
    <property type="entry name" value="Alkaline Phosphatase, subunit A"/>
    <property type="match status" value="1"/>
</dbReference>
<keyword evidence="5" id="KW-1185">Reference proteome</keyword>
<dbReference type="EMBL" id="CAAHFG010000005">
    <property type="protein sequence ID" value="VGO17730.1"/>
    <property type="molecule type" value="Genomic_DNA"/>
</dbReference>
<name>A0A6C2UC91_PONDE</name>
<organism evidence="4 5">
    <name type="scientific">Pontiella desulfatans</name>
    <dbReference type="NCBI Taxonomy" id="2750659"/>
    <lineage>
        <taxon>Bacteria</taxon>
        <taxon>Pseudomonadati</taxon>
        <taxon>Kiritimatiellota</taxon>
        <taxon>Kiritimatiellia</taxon>
        <taxon>Kiritimatiellales</taxon>
        <taxon>Pontiellaceae</taxon>
        <taxon>Pontiella</taxon>
    </lineage>
</organism>
<dbReference type="AlphaFoldDB" id="A0A6C2UC91"/>
<keyword evidence="2" id="KW-0378">Hydrolase</keyword>
<dbReference type="InterPro" id="IPR050738">
    <property type="entry name" value="Sulfatase"/>
</dbReference>
<comment type="similarity">
    <text evidence="1">Belongs to the sulfatase family.</text>
</comment>
<proteinExistence type="inferred from homology"/>